<organism evidence="1 2">
    <name type="scientific">Staurois parvus</name>
    <dbReference type="NCBI Taxonomy" id="386267"/>
    <lineage>
        <taxon>Eukaryota</taxon>
        <taxon>Metazoa</taxon>
        <taxon>Chordata</taxon>
        <taxon>Craniata</taxon>
        <taxon>Vertebrata</taxon>
        <taxon>Euteleostomi</taxon>
        <taxon>Amphibia</taxon>
        <taxon>Batrachia</taxon>
        <taxon>Anura</taxon>
        <taxon>Neobatrachia</taxon>
        <taxon>Ranoidea</taxon>
        <taxon>Ranidae</taxon>
        <taxon>Staurois</taxon>
    </lineage>
</organism>
<dbReference type="Proteomes" id="UP001162483">
    <property type="component" value="Unassembled WGS sequence"/>
</dbReference>
<keyword evidence="2" id="KW-1185">Reference proteome</keyword>
<protein>
    <submittedName>
        <fullName evidence="1">Uncharacterized protein</fullName>
    </submittedName>
</protein>
<comment type="caution">
    <text evidence="1">The sequence shown here is derived from an EMBL/GenBank/DDBJ whole genome shotgun (WGS) entry which is preliminary data.</text>
</comment>
<evidence type="ECO:0000313" key="2">
    <source>
        <dbReference type="Proteomes" id="UP001162483"/>
    </source>
</evidence>
<proteinExistence type="predicted"/>
<gene>
    <name evidence="1" type="ORF">SPARVUS_LOCUS3188061</name>
</gene>
<reference evidence="1" key="1">
    <citation type="submission" date="2023-05" db="EMBL/GenBank/DDBJ databases">
        <authorList>
            <person name="Stuckert A."/>
        </authorList>
    </citation>
    <scope>NUCLEOTIDE SEQUENCE</scope>
</reference>
<accession>A0ABN9BLY8</accession>
<dbReference type="EMBL" id="CATNWA010004771">
    <property type="protein sequence ID" value="CAI9548648.1"/>
    <property type="molecule type" value="Genomic_DNA"/>
</dbReference>
<evidence type="ECO:0000313" key="1">
    <source>
        <dbReference type="EMBL" id="CAI9548648.1"/>
    </source>
</evidence>
<sequence>MVSPPLFTLQKLRIYCDPEQNKRETACEIPGIVRTCLSYIVMKMHTIYFMFII</sequence>
<name>A0ABN9BLY8_9NEOB</name>